<organism evidence="1 2">
    <name type="scientific">Moorena producens 3L</name>
    <dbReference type="NCBI Taxonomy" id="489825"/>
    <lineage>
        <taxon>Bacteria</taxon>
        <taxon>Bacillati</taxon>
        <taxon>Cyanobacteriota</taxon>
        <taxon>Cyanophyceae</taxon>
        <taxon>Coleofasciculales</taxon>
        <taxon>Coleofasciculaceae</taxon>
        <taxon>Moorena</taxon>
    </lineage>
</organism>
<evidence type="ECO:0000313" key="1">
    <source>
        <dbReference type="EMBL" id="EGJ30428.1"/>
    </source>
</evidence>
<sequence length="90" mass="10374">MGVCHHLSITQLDSSVLNFGKVHMASFVKSESGQLNHDTQVWDSLKQAIAASSGFQRWQMEHPLGEQFQDYSLDSRVRRYLRETLEMLAY</sequence>
<dbReference type="HOGENOM" id="CLU_182787_1_0_3"/>
<dbReference type="AlphaFoldDB" id="F4XY31"/>
<proteinExistence type="predicted"/>
<protein>
    <submittedName>
        <fullName evidence="1">Uncharacterized protein</fullName>
    </submittedName>
</protein>
<gene>
    <name evidence="1" type="ORF">LYNGBM3L_50220</name>
</gene>
<keyword evidence="2" id="KW-1185">Reference proteome</keyword>
<name>F4XY31_9CYAN</name>
<evidence type="ECO:0000313" key="2">
    <source>
        <dbReference type="Proteomes" id="UP000003959"/>
    </source>
</evidence>
<dbReference type="eggNOG" id="ENOG5033DUQ">
    <property type="taxonomic scope" value="Bacteria"/>
</dbReference>
<dbReference type="Proteomes" id="UP000003959">
    <property type="component" value="Unassembled WGS sequence"/>
</dbReference>
<accession>F4XY31</accession>
<dbReference type="EMBL" id="GL890953">
    <property type="protein sequence ID" value="EGJ30428.1"/>
    <property type="molecule type" value="Genomic_DNA"/>
</dbReference>
<reference evidence="2" key="1">
    <citation type="journal article" date="2011" name="Proc. Natl. Acad. Sci. U.S.A.">
        <title>Genomic insights into the physiology and ecology of the marine filamentous cyanobacterium Lyngbya majuscula.</title>
        <authorList>
            <person name="Jones A.C."/>
            <person name="Monroe E.A."/>
            <person name="Podell S."/>
            <person name="Hess W.R."/>
            <person name="Klages S."/>
            <person name="Esquenazi E."/>
            <person name="Niessen S."/>
            <person name="Hoover H."/>
            <person name="Rothmann M."/>
            <person name="Lasken R.S."/>
            <person name="Yates J.R.III."/>
            <person name="Reinhardt R."/>
            <person name="Kube M."/>
            <person name="Burkart M.D."/>
            <person name="Allen E.E."/>
            <person name="Dorrestein P.C."/>
            <person name="Gerwick W.H."/>
            <person name="Gerwick L."/>
        </authorList>
    </citation>
    <scope>NUCLEOTIDE SEQUENCE [LARGE SCALE GENOMIC DNA]</scope>
    <source>
        <strain evidence="2">3L</strain>
    </source>
</reference>